<dbReference type="Proteomes" id="UP000054815">
    <property type="component" value="Unassembled WGS sequence"/>
</dbReference>
<organism evidence="1 2">
    <name type="scientific">Trichinella pseudospiralis</name>
    <name type="common">Parasitic roundworm</name>
    <dbReference type="NCBI Taxonomy" id="6337"/>
    <lineage>
        <taxon>Eukaryota</taxon>
        <taxon>Metazoa</taxon>
        <taxon>Ecdysozoa</taxon>
        <taxon>Nematoda</taxon>
        <taxon>Enoplea</taxon>
        <taxon>Dorylaimia</taxon>
        <taxon>Trichinellida</taxon>
        <taxon>Trichinellidae</taxon>
        <taxon>Trichinella</taxon>
    </lineage>
</organism>
<proteinExistence type="predicted"/>
<evidence type="ECO:0000313" key="2">
    <source>
        <dbReference type="Proteomes" id="UP000054815"/>
    </source>
</evidence>
<name>A0A0V0YFK8_TRIPS</name>
<sequence length="102" mass="12058">MAEAQQYQQIFTIHVFKEFRRDLPTYHENFDNLMLKAGLSLSRKRWFTIFKLSLSLWCRHRSRTFRYRAASSLLPSSSAERGVAEPGLPTEHVTKRQRCIVL</sequence>
<gene>
    <name evidence="1" type="ORF">T4E_253</name>
</gene>
<dbReference type="AlphaFoldDB" id="A0A0V0YFK8"/>
<accession>A0A0V0YFK8</accession>
<reference evidence="1 2" key="1">
    <citation type="submission" date="2015-01" db="EMBL/GenBank/DDBJ databases">
        <title>Evolution of Trichinella species and genotypes.</title>
        <authorList>
            <person name="Korhonen P.K."/>
            <person name="Edoardo P."/>
            <person name="Giuseppe L.R."/>
            <person name="Gasser R.B."/>
        </authorList>
    </citation>
    <scope>NUCLEOTIDE SEQUENCE [LARGE SCALE GENOMIC DNA]</scope>
    <source>
        <strain evidence="1">ISS141</strain>
    </source>
</reference>
<dbReference type="EMBL" id="JYDU01000019">
    <property type="protein sequence ID" value="KRX98768.1"/>
    <property type="molecule type" value="Genomic_DNA"/>
</dbReference>
<evidence type="ECO:0000313" key="1">
    <source>
        <dbReference type="EMBL" id="KRX98768.1"/>
    </source>
</evidence>
<protein>
    <submittedName>
        <fullName evidence="1">Uncharacterized protein</fullName>
    </submittedName>
</protein>
<comment type="caution">
    <text evidence="1">The sequence shown here is derived from an EMBL/GenBank/DDBJ whole genome shotgun (WGS) entry which is preliminary data.</text>
</comment>